<name>A0A4S8MPK8_DENBC</name>
<dbReference type="Gene3D" id="3.40.50.10320">
    <property type="entry name" value="LmbE-like"/>
    <property type="match status" value="1"/>
</dbReference>
<keyword evidence="4" id="KW-0732">Signal</keyword>
<feature type="compositionally biased region" description="Polar residues" evidence="3">
    <location>
        <begin position="265"/>
        <end position="280"/>
    </location>
</feature>
<dbReference type="OrthoDB" id="440160at2759"/>
<evidence type="ECO:0000313" key="6">
    <source>
        <dbReference type="Proteomes" id="UP000297245"/>
    </source>
</evidence>
<dbReference type="GO" id="GO:0006506">
    <property type="term" value="P:GPI anchor biosynthetic process"/>
    <property type="evidence" value="ECO:0007669"/>
    <property type="project" value="UniProtKB-UniPathway"/>
</dbReference>
<dbReference type="PANTHER" id="PTHR12993">
    <property type="entry name" value="N-ACETYLGLUCOSAMINYL-PHOSPHATIDYLINOSITOL DE-N-ACETYLASE-RELATED"/>
    <property type="match status" value="1"/>
</dbReference>
<dbReference type="EC" id="3.5.1.89" evidence="2"/>
<dbReference type="SUPFAM" id="SSF102588">
    <property type="entry name" value="LmbE-like"/>
    <property type="match status" value="1"/>
</dbReference>
<dbReference type="GO" id="GO:0005783">
    <property type="term" value="C:endoplasmic reticulum"/>
    <property type="evidence" value="ECO:0007669"/>
    <property type="project" value="TreeGrafter"/>
</dbReference>
<evidence type="ECO:0000256" key="1">
    <source>
        <dbReference type="ARBA" id="ARBA00006066"/>
    </source>
</evidence>
<dbReference type="GO" id="GO:0016020">
    <property type="term" value="C:membrane"/>
    <property type="evidence" value="ECO:0007669"/>
    <property type="project" value="GOC"/>
</dbReference>
<dbReference type="InterPro" id="IPR003737">
    <property type="entry name" value="GlcNAc_PI_deacetylase-related"/>
</dbReference>
<dbReference type="Pfam" id="PF02585">
    <property type="entry name" value="PIG-L"/>
    <property type="match status" value="1"/>
</dbReference>
<feature type="region of interest" description="Disordered" evidence="3">
    <location>
        <begin position="265"/>
        <end position="287"/>
    </location>
</feature>
<feature type="signal peptide" evidence="4">
    <location>
        <begin position="1"/>
        <end position="28"/>
    </location>
</feature>
<comment type="similarity">
    <text evidence="1">Belongs to the PIGL family.</text>
</comment>
<dbReference type="Proteomes" id="UP000297245">
    <property type="component" value="Unassembled WGS sequence"/>
</dbReference>
<evidence type="ECO:0000256" key="2">
    <source>
        <dbReference type="ARBA" id="ARBA00012176"/>
    </source>
</evidence>
<keyword evidence="6" id="KW-1185">Reference proteome</keyword>
<protein>
    <recommendedName>
        <fullName evidence="2">N-acetylglucosaminylphosphatidylinositol deacetylase</fullName>
        <ecNumber evidence="2">3.5.1.89</ecNumber>
    </recommendedName>
</protein>
<dbReference type="AlphaFoldDB" id="A0A4S8MPK8"/>
<organism evidence="5 6">
    <name type="scientific">Dendrothele bispora (strain CBS 962.96)</name>
    <dbReference type="NCBI Taxonomy" id="1314807"/>
    <lineage>
        <taxon>Eukaryota</taxon>
        <taxon>Fungi</taxon>
        <taxon>Dikarya</taxon>
        <taxon>Basidiomycota</taxon>
        <taxon>Agaricomycotina</taxon>
        <taxon>Agaricomycetes</taxon>
        <taxon>Agaricomycetidae</taxon>
        <taxon>Agaricales</taxon>
        <taxon>Agaricales incertae sedis</taxon>
        <taxon>Dendrothele</taxon>
    </lineage>
</organism>
<dbReference type="GO" id="GO:0000225">
    <property type="term" value="F:N-acetylglucosaminylphosphatidylinositol deacetylase activity"/>
    <property type="evidence" value="ECO:0007669"/>
    <property type="project" value="UniProtKB-EC"/>
</dbReference>
<dbReference type="UniPathway" id="UPA00196"/>
<evidence type="ECO:0000313" key="5">
    <source>
        <dbReference type="EMBL" id="THV04711.1"/>
    </source>
</evidence>
<dbReference type="EMBL" id="ML179053">
    <property type="protein sequence ID" value="THV04711.1"/>
    <property type="molecule type" value="Genomic_DNA"/>
</dbReference>
<gene>
    <name evidence="5" type="ORF">K435DRAFT_774270</name>
</gene>
<proteinExistence type="inferred from homology"/>
<evidence type="ECO:0000256" key="3">
    <source>
        <dbReference type="SAM" id="MobiDB-lite"/>
    </source>
</evidence>
<feature type="chain" id="PRO_5020668897" description="N-acetylglucosaminylphosphatidylinositol deacetylase" evidence="4">
    <location>
        <begin position="29"/>
        <end position="340"/>
    </location>
</feature>
<evidence type="ECO:0000256" key="4">
    <source>
        <dbReference type="SAM" id="SignalP"/>
    </source>
</evidence>
<sequence>MTVTATRLAFTVLFFSIFVAVLLRPTQSHYTFNDSSYIHYPEGTNSPDTSRGRILLVTAHPDDECLFFAPTLLGLTLNATSDSSTAQSIEIKEEEIKPEIFALCLSIGDADGLGSVRRDEYERSLDVLGVKSGNRMVLDHPDLRDDIHSRWKPEVIAKVVESFVVEHGITTILTFDRDGISQHPNHKSIPYGVRHLLSNWPTDLESLKMKPRLYTLITVPLSIKYISILAPLLAKYDLYIADVLHHLEDNLIYAFSFIKSLRSRTSVPTDGSEPASTQNVGAARESRNPNPISVFVSGTREYSTALRAMKEHWSQLVWFRWLNVMFSRYMWVNEWIEVKV</sequence>
<reference evidence="5 6" key="1">
    <citation type="journal article" date="2019" name="Nat. Ecol. Evol.">
        <title>Megaphylogeny resolves global patterns of mushroom evolution.</title>
        <authorList>
            <person name="Varga T."/>
            <person name="Krizsan K."/>
            <person name="Foldi C."/>
            <person name="Dima B."/>
            <person name="Sanchez-Garcia M."/>
            <person name="Sanchez-Ramirez S."/>
            <person name="Szollosi G.J."/>
            <person name="Szarkandi J.G."/>
            <person name="Papp V."/>
            <person name="Albert L."/>
            <person name="Andreopoulos W."/>
            <person name="Angelini C."/>
            <person name="Antonin V."/>
            <person name="Barry K.W."/>
            <person name="Bougher N.L."/>
            <person name="Buchanan P."/>
            <person name="Buyck B."/>
            <person name="Bense V."/>
            <person name="Catcheside P."/>
            <person name="Chovatia M."/>
            <person name="Cooper J."/>
            <person name="Damon W."/>
            <person name="Desjardin D."/>
            <person name="Finy P."/>
            <person name="Geml J."/>
            <person name="Haridas S."/>
            <person name="Hughes K."/>
            <person name="Justo A."/>
            <person name="Karasinski D."/>
            <person name="Kautmanova I."/>
            <person name="Kiss B."/>
            <person name="Kocsube S."/>
            <person name="Kotiranta H."/>
            <person name="LaButti K.M."/>
            <person name="Lechner B.E."/>
            <person name="Liimatainen K."/>
            <person name="Lipzen A."/>
            <person name="Lukacs Z."/>
            <person name="Mihaltcheva S."/>
            <person name="Morgado L.N."/>
            <person name="Niskanen T."/>
            <person name="Noordeloos M.E."/>
            <person name="Ohm R.A."/>
            <person name="Ortiz-Santana B."/>
            <person name="Ovrebo C."/>
            <person name="Racz N."/>
            <person name="Riley R."/>
            <person name="Savchenko A."/>
            <person name="Shiryaev A."/>
            <person name="Soop K."/>
            <person name="Spirin V."/>
            <person name="Szebenyi C."/>
            <person name="Tomsovsky M."/>
            <person name="Tulloss R.E."/>
            <person name="Uehling J."/>
            <person name="Grigoriev I.V."/>
            <person name="Vagvolgyi C."/>
            <person name="Papp T."/>
            <person name="Martin F.M."/>
            <person name="Miettinen O."/>
            <person name="Hibbett D.S."/>
            <person name="Nagy L.G."/>
        </authorList>
    </citation>
    <scope>NUCLEOTIDE SEQUENCE [LARGE SCALE GENOMIC DNA]</scope>
    <source>
        <strain evidence="5 6">CBS 962.96</strain>
    </source>
</reference>
<dbReference type="InterPro" id="IPR024078">
    <property type="entry name" value="LmbE-like_dom_sf"/>
</dbReference>
<accession>A0A4S8MPK8</accession>
<dbReference type="PANTHER" id="PTHR12993:SF11">
    <property type="entry name" value="N-ACETYLGLUCOSAMINYL-PHOSPHATIDYLINOSITOL DE-N-ACETYLASE"/>
    <property type="match status" value="1"/>
</dbReference>